<comment type="caution">
    <text evidence="1">The sequence shown here is derived from an EMBL/GenBank/DDBJ whole genome shotgun (WGS) entry which is preliminary data.</text>
</comment>
<sequence length="87" mass="9915">THKSFWISHLCGDENLFSTELSRSEIFLQNLQDDMLVLVEFSGIDQSIATIQSHSQCDSQFFGVHCRPRAQSEQRKMSASVESHRGN</sequence>
<dbReference type="EMBL" id="BTSX01000003">
    <property type="protein sequence ID" value="GMS88836.1"/>
    <property type="molecule type" value="Genomic_DNA"/>
</dbReference>
<feature type="non-terminal residue" evidence="1">
    <location>
        <position position="1"/>
    </location>
</feature>
<name>A0AAV5TB17_9BILA</name>
<protein>
    <submittedName>
        <fullName evidence="1">Uncharacterized protein</fullName>
    </submittedName>
</protein>
<dbReference type="Proteomes" id="UP001432027">
    <property type="component" value="Unassembled WGS sequence"/>
</dbReference>
<evidence type="ECO:0000313" key="2">
    <source>
        <dbReference type="Proteomes" id="UP001432027"/>
    </source>
</evidence>
<accession>A0AAV5TB17</accession>
<reference evidence="1" key="1">
    <citation type="submission" date="2023-10" db="EMBL/GenBank/DDBJ databases">
        <title>Genome assembly of Pristionchus species.</title>
        <authorList>
            <person name="Yoshida K."/>
            <person name="Sommer R.J."/>
        </authorList>
    </citation>
    <scope>NUCLEOTIDE SEQUENCE</scope>
    <source>
        <strain evidence="1">RS0144</strain>
    </source>
</reference>
<feature type="non-terminal residue" evidence="1">
    <location>
        <position position="87"/>
    </location>
</feature>
<dbReference type="AlphaFoldDB" id="A0AAV5TB17"/>
<evidence type="ECO:0000313" key="1">
    <source>
        <dbReference type="EMBL" id="GMS88836.1"/>
    </source>
</evidence>
<gene>
    <name evidence="1" type="ORF">PENTCL1PPCAC_11011</name>
</gene>
<keyword evidence="2" id="KW-1185">Reference proteome</keyword>
<proteinExistence type="predicted"/>
<organism evidence="1 2">
    <name type="scientific">Pristionchus entomophagus</name>
    <dbReference type="NCBI Taxonomy" id="358040"/>
    <lineage>
        <taxon>Eukaryota</taxon>
        <taxon>Metazoa</taxon>
        <taxon>Ecdysozoa</taxon>
        <taxon>Nematoda</taxon>
        <taxon>Chromadorea</taxon>
        <taxon>Rhabditida</taxon>
        <taxon>Rhabditina</taxon>
        <taxon>Diplogasteromorpha</taxon>
        <taxon>Diplogasteroidea</taxon>
        <taxon>Neodiplogasteridae</taxon>
        <taxon>Pristionchus</taxon>
    </lineage>
</organism>